<sequence length="74" mass="8423">MPIIQVQVIKGRSVEQIRDFIAHVTEVAAKDLEVNPEQVRVIVTEIEDTHWGAGGLPIKEYRRQKALEESNKTN</sequence>
<name>A0ABW0TJU4_9BACL</name>
<protein>
    <recommendedName>
        <fullName evidence="3">Tautomerase</fullName>
        <ecNumber evidence="3">5.3.2.-</ecNumber>
    </recommendedName>
</protein>
<reference evidence="6" key="1">
    <citation type="journal article" date="2019" name="Int. J. Syst. Evol. Microbiol.">
        <title>The Global Catalogue of Microorganisms (GCM) 10K type strain sequencing project: providing services to taxonomists for standard genome sequencing and annotation.</title>
        <authorList>
            <consortium name="The Broad Institute Genomics Platform"/>
            <consortium name="The Broad Institute Genome Sequencing Center for Infectious Disease"/>
            <person name="Wu L."/>
            <person name="Ma J."/>
        </authorList>
    </citation>
    <scope>NUCLEOTIDE SEQUENCE [LARGE SCALE GENOMIC DNA]</scope>
    <source>
        <strain evidence="6">CGMCC 4.1434</strain>
    </source>
</reference>
<feature type="domain" description="4-oxalocrotonate tautomerase-like" evidence="4">
    <location>
        <begin position="2"/>
        <end position="59"/>
    </location>
</feature>
<dbReference type="RefSeq" id="WP_381435035.1">
    <property type="nucleotide sequence ID" value="NZ_JBHSNO010000006.1"/>
</dbReference>
<organism evidence="5 6">
    <name type="scientific">Sporosarcina soli</name>
    <dbReference type="NCBI Taxonomy" id="334736"/>
    <lineage>
        <taxon>Bacteria</taxon>
        <taxon>Bacillati</taxon>
        <taxon>Bacillota</taxon>
        <taxon>Bacilli</taxon>
        <taxon>Bacillales</taxon>
        <taxon>Caryophanaceae</taxon>
        <taxon>Sporosarcina</taxon>
    </lineage>
</organism>
<gene>
    <name evidence="5" type="ORF">ACFPRA_12515</name>
</gene>
<comment type="caution">
    <text evidence="5">The sequence shown here is derived from an EMBL/GenBank/DDBJ whole genome shotgun (WGS) entry which is preliminary data.</text>
</comment>
<dbReference type="Pfam" id="PF01361">
    <property type="entry name" value="Tautomerase"/>
    <property type="match status" value="1"/>
</dbReference>
<dbReference type="EC" id="5.3.2.-" evidence="3"/>
<dbReference type="InterPro" id="IPR018191">
    <property type="entry name" value="4-OT"/>
</dbReference>
<proteinExistence type="inferred from homology"/>
<evidence type="ECO:0000256" key="2">
    <source>
        <dbReference type="ARBA" id="ARBA00023235"/>
    </source>
</evidence>
<evidence type="ECO:0000256" key="3">
    <source>
        <dbReference type="RuleBase" id="RU362032"/>
    </source>
</evidence>
<evidence type="ECO:0000259" key="4">
    <source>
        <dbReference type="Pfam" id="PF01361"/>
    </source>
</evidence>
<dbReference type="SUPFAM" id="SSF55331">
    <property type="entry name" value="Tautomerase/MIF"/>
    <property type="match status" value="1"/>
</dbReference>
<evidence type="ECO:0000256" key="1">
    <source>
        <dbReference type="ARBA" id="ARBA00006723"/>
    </source>
</evidence>
<evidence type="ECO:0000313" key="6">
    <source>
        <dbReference type="Proteomes" id="UP001596109"/>
    </source>
</evidence>
<keyword evidence="2 3" id="KW-0413">Isomerase</keyword>
<accession>A0ABW0TJU4</accession>
<keyword evidence="6" id="KW-1185">Reference proteome</keyword>
<dbReference type="EMBL" id="JBHSNO010000006">
    <property type="protein sequence ID" value="MFC5589720.1"/>
    <property type="molecule type" value="Genomic_DNA"/>
</dbReference>
<dbReference type="NCBIfam" id="TIGR00013">
    <property type="entry name" value="taut"/>
    <property type="match status" value="1"/>
</dbReference>
<comment type="similarity">
    <text evidence="1 3">Belongs to the 4-oxalocrotonate tautomerase family.</text>
</comment>
<dbReference type="InterPro" id="IPR014347">
    <property type="entry name" value="Tautomerase/MIF_sf"/>
</dbReference>
<dbReference type="InterPro" id="IPR004370">
    <property type="entry name" value="4-OT-like_dom"/>
</dbReference>
<dbReference type="PANTHER" id="PTHR35530:SF1">
    <property type="entry name" value="2-HYDROXYMUCONATE TAUTOMERASE"/>
    <property type="match status" value="1"/>
</dbReference>
<evidence type="ECO:0000313" key="5">
    <source>
        <dbReference type="EMBL" id="MFC5589720.1"/>
    </source>
</evidence>
<dbReference type="PANTHER" id="PTHR35530">
    <property type="entry name" value="TAUTOMERASE-RELATED"/>
    <property type="match status" value="1"/>
</dbReference>
<dbReference type="Proteomes" id="UP001596109">
    <property type="component" value="Unassembled WGS sequence"/>
</dbReference>
<dbReference type="Gene3D" id="3.30.429.10">
    <property type="entry name" value="Macrophage Migration Inhibitory Factor"/>
    <property type="match status" value="1"/>
</dbReference>